<evidence type="ECO:0000259" key="1">
    <source>
        <dbReference type="Pfam" id="PF14280"/>
    </source>
</evidence>
<proteinExistence type="predicted"/>
<gene>
    <name evidence="2" type="ORF">SAMN04488024_10747</name>
</gene>
<dbReference type="RefSeq" id="WP_090770194.1">
    <property type="nucleotide sequence ID" value="NZ_FMZH01000007.1"/>
</dbReference>
<sequence>MAKGKKTTNSRTTEEIQESGNILLDNVLELIRTKYQDLKINKTSEEHQKDRGVDFQIELISKPNENTLDMFKLQVKATDEPVTPLKTTANRGLISFQIDNRHIRYYQQEMPWALLFLLCDNSTKTVYWYAIQLDSTLEDRLNESIAKKSKSIQIFIDPKNILKPDSFLDFIRDAEASKTSQFFRVSEGNVNALTAGTDFQVDRGKPLLEQLFTLLEYLFEEVQYLPMHLLTQYYPFKISDAQSSFYQQFKLYTDNDDLVKMLDTFKVQPDGKIVFTDSSYIQDVEDYEKKAKAVLVKFTQNHIYEIVSQKSRKEVSTRYFSHGNCNCVVCCYNRLEIPQTIEKLAEPKNKSLDDQMKIAYMHYELGNYLKAVQAFQKIGKQAFNKGKKTLFLITQFNLIKLGRLIKSNYYDYETMEHGKQLMEINLDQAVYSARNRSHHRKLFNYIKDVRFYSDSAYEIQTAISKLRSEYQSFIGGGSFNTHSYDQLLNGFAQLSSFIGGNWIVYDSFGEFSLQMEEFTEGIFIALALRETNSYVISEFNDYHIQRLIFDGQHKVTWRYFNKYHFKSIPYKGKDGKFFGMISNLLANHHLVDDAYKAYSPEEGAFWRNPYPEVFNNCLCLAAMIEMNDKQVENITKAIMSCLSKADLPGTDAYAQVNSFFSSKRYQLSTNMLKELITFFLQKKDMYLEKRLGVFTAELKTREQIIKLSALDRKQLFKYALEGDRDLLQHFNTLAFFHPVADKSLKKEIKKRITSQLHIKFDAYHYYYAAITDVLSFQESEFLDKFIAATYPDPDKFSFRNTFYGPQDNEYPLFDMFFNLCFKFGLHPSEITDRKMEGFGEYYDWLLDLHGFDYDNFKISWLGLYPTKFYLRAFAKPLILRKTIEGYLRNNRDLQVERLYFDIYNPQDDGIELDFD</sequence>
<dbReference type="STRING" id="390242.SAMN04488024_10747"/>
<dbReference type="InterPro" id="IPR025375">
    <property type="entry name" value="DUF4365"/>
</dbReference>
<dbReference type="EMBL" id="FMZH01000007">
    <property type="protein sequence ID" value="SDD66265.1"/>
    <property type="molecule type" value="Genomic_DNA"/>
</dbReference>
<name>A0A1G6WMK0_9SPHI</name>
<dbReference type="Pfam" id="PF14280">
    <property type="entry name" value="DUF4365"/>
    <property type="match status" value="1"/>
</dbReference>
<feature type="domain" description="DUF4365" evidence="1">
    <location>
        <begin position="43"/>
        <end position="167"/>
    </location>
</feature>
<keyword evidence="3" id="KW-1185">Reference proteome</keyword>
<organism evidence="2 3">
    <name type="scientific">Pedobacter soli</name>
    <dbReference type="NCBI Taxonomy" id="390242"/>
    <lineage>
        <taxon>Bacteria</taxon>
        <taxon>Pseudomonadati</taxon>
        <taxon>Bacteroidota</taxon>
        <taxon>Sphingobacteriia</taxon>
        <taxon>Sphingobacteriales</taxon>
        <taxon>Sphingobacteriaceae</taxon>
        <taxon>Pedobacter</taxon>
    </lineage>
</organism>
<dbReference type="Proteomes" id="UP000199455">
    <property type="component" value="Unassembled WGS sequence"/>
</dbReference>
<dbReference type="AlphaFoldDB" id="A0A1G6WMK0"/>
<evidence type="ECO:0000313" key="2">
    <source>
        <dbReference type="EMBL" id="SDD66265.1"/>
    </source>
</evidence>
<accession>A0A1G6WMK0</accession>
<protein>
    <recommendedName>
        <fullName evidence="1">DUF4365 domain-containing protein</fullName>
    </recommendedName>
</protein>
<reference evidence="3" key="1">
    <citation type="submission" date="2016-10" db="EMBL/GenBank/DDBJ databases">
        <authorList>
            <person name="Varghese N."/>
            <person name="Submissions S."/>
        </authorList>
    </citation>
    <scope>NUCLEOTIDE SEQUENCE [LARGE SCALE GENOMIC DNA]</scope>
    <source>
        <strain evidence="3">DSM 18609</strain>
    </source>
</reference>
<evidence type="ECO:0000313" key="3">
    <source>
        <dbReference type="Proteomes" id="UP000199455"/>
    </source>
</evidence>